<gene>
    <name evidence="2" type="ORF">B0T24DRAFT_24677</name>
</gene>
<feature type="compositionally biased region" description="Polar residues" evidence="1">
    <location>
        <begin position="61"/>
        <end position="76"/>
    </location>
</feature>
<sequence>MEAQVGFNGVGSIASWTQGEIDKSKPSGDKPFSHDIDIDIDQALRDAIAPGTPTPADRPATGSSLGSITSLDTLTRSTRKKRHQRAAKLREASSAAASTILRFSAQAMGLCHNQPSQILSLGLGMEVEGRWVCSHARCLALFDSAWSETIDSHRTPDRRVGGARRRLDAGSCRHSTKVVLANKSLTNNSTNKPRQADGQSLRRIVIQSTRRFRGTAWDGGV</sequence>
<proteinExistence type="predicted"/>
<organism evidence="2 3">
    <name type="scientific">Lasiosphaeria ovina</name>
    <dbReference type="NCBI Taxonomy" id="92902"/>
    <lineage>
        <taxon>Eukaryota</taxon>
        <taxon>Fungi</taxon>
        <taxon>Dikarya</taxon>
        <taxon>Ascomycota</taxon>
        <taxon>Pezizomycotina</taxon>
        <taxon>Sordariomycetes</taxon>
        <taxon>Sordariomycetidae</taxon>
        <taxon>Sordariales</taxon>
        <taxon>Lasiosphaeriaceae</taxon>
        <taxon>Lasiosphaeria</taxon>
    </lineage>
</organism>
<name>A0AAE0NJX2_9PEZI</name>
<comment type="caution">
    <text evidence="2">The sequence shown here is derived from an EMBL/GenBank/DDBJ whole genome shotgun (WGS) entry which is preliminary data.</text>
</comment>
<dbReference type="Proteomes" id="UP001287356">
    <property type="component" value="Unassembled WGS sequence"/>
</dbReference>
<reference evidence="2" key="2">
    <citation type="submission" date="2023-06" db="EMBL/GenBank/DDBJ databases">
        <authorList>
            <consortium name="Lawrence Berkeley National Laboratory"/>
            <person name="Haridas S."/>
            <person name="Hensen N."/>
            <person name="Bonometti L."/>
            <person name="Westerberg I."/>
            <person name="Brannstrom I.O."/>
            <person name="Guillou S."/>
            <person name="Cros-Aarteil S."/>
            <person name="Calhoun S."/>
            <person name="Kuo A."/>
            <person name="Mondo S."/>
            <person name="Pangilinan J."/>
            <person name="Riley R."/>
            <person name="Labutti K."/>
            <person name="Andreopoulos B."/>
            <person name="Lipzen A."/>
            <person name="Chen C."/>
            <person name="Yanf M."/>
            <person name="Daum C."/>
            <person name="Ng V."/>
            <person name="Clum A."/>
            <person name="Steindorff A."/>
            <person name="Ohm R."/>
            <person name="Martin F."/>
            <person name="Silar P."/>
            <person name="Natvig D."/>
            <person name="Lalanne C."/>
            <person name="Gautier V."/>
            <person name="Ament-Velasquez S.L."/>
            <person name="Kruys A."/>
            <person name="Hutchinson M.I."/>
            <person name="Powell A.J."/>
            <person name="Barry K."/>
            <person name="Miller A.N."/>
            <person name="Grigoriev I.V."/>
            <person name="Debuchy R."/>
            <person name="Gladieux P."/>
            <person name="Thoren M.H."/>
            <person name="Johannesson H."/>
        </authorList>
    </citation>
    <scope>NUCLEOTIDE SEQUENCE</scope>
    <source>
        <strain evidence="2">CBS 958.72</strain>
    </source>
</reference>
<protein>
    <submittedName>
        <fullName evidence="2">Uncharacterized protein</fullName>
    </submittedName>
</protein>
<reference evidence="2" key="1">
    <citation type="journal article" date="2023" name="Mol. Phylogenet. Evol.">
        <title>Genome-scale phylogeny and comparative genomics of the fungal order Sordariales.</title>
        <authorList>
            <person name="Hensen N."/>
            <person name="Bonometti L."/>
            <person name="Westerberg I."/>
            <person name="Brannstrom I.O."/>
            <person name="Guillou S."/>
            <person name="Cros-Aarteil S."/>
            <person name="Calhoun S."/>
            <person name="Haridas S."/>
            <person name="Kuo A."/>
            <person name="Mondo S."/>
            <person name="Pangilinan J."/>
            <person name="Riley R."/>
            <person name="LaButti K."/>
            <person name="Andreopoulos B."/>
            <person name="Lipzen A."/>
            <person name="Chen C."/>
            <person name="Yan M."/>
            <person name="Daum C."/>
            <person name="Ng V."/>
            <person name="Clum A."/>
            <person name="Steindorff A."/>
            <person name="Ohm R.A."/>
            <person name="Martin F."/>
            <person name="Silar P."/>
            <person name="Natvig D.O."/>
            <person name="Lalanne C."/>
            <person name="Gautier V."/>
            <person name="Ament-Velasquez S.L."/>
            <person name="Kruys A."/>
            <person name="Hutchinson M.I."/>
            <person name="Powell A.J."/>
            <person name="Barry K."/>
            <person name="Miller A.N."/>
            <person name="Grigoriev I.V."/>
            <person name="Debuchy R."/>
            <person name="Gladieux P."/>
            <person name="Hiltunen Thoren M."/>
            <person name="Johannesson H."/>
        </authorList>
    </citation>
    <scope>NUCLEOTIDE SEQUENCE</scope>
    <source>
        <strain evidence="2">CBS 958.72</strain>
    </source>
</reference>
<dbReference type="AlphaFoldDB" id="A0AAE0NJX2"/>
<evidence type="ECO:0000256" key="1">
    <source>
        <dbReference type="SAM" id="MobiDB-lite"/>
    </source>
</evidence>
<accession>A0AAE0NJX2</accession>
<feature type="region of interest" description="Disordered" evidence="1">
    <location>
        <begin position="48"/>
        <end position="82"/>
    </location>
</feature>
<evidence type="ECO:0000313" key="3">
    <source>
        <dbReference type="Proteomes" id="UP001287356"/>
    </source>
</evidence>
<evidence type="ECO:0000313" key="2">
    <source>
        <dbReference type="EMBL" id="KAK3382835.1"/>
    </source>
</evidence>
<keyword evidence="3" id="KW-1185">Reference proteome</keyword>
<dbReference type="EMBL" id="JAULSN010000001">
    <property type="protein sequence ID" value="KAK3382835.1"/>
    <property type="molecule type" value="Genomic_DNA"/>
</dbReference>